<feature type="region of interest" description="Disordered" evidence="1">
    <location>
        <begin position="361"/>
        <end position="386"/>
    </location>
</feature>
<reference evidence="3" key="1">
    <citation type="submission" date="2021-01" db="EMBL/GenBank/DDBJ databases">
        <authorList>
            <person name="Corre E."/>
            <person name="Pelletier E."/>
            <person name="Niang G."/>
            <person name="Scheremetjew M."/>
            <person name="Finn R."/>
            <person name="Kale V."/>
            <person name="Holt S."/>
            <person name="Cochrane G."/>
            <person name="Meng A."/>
            <person name="Brown T."/>
            <person name="Cohen L."/>
        </authorList>
    </citation>
    <scope>NUCLEOTIDE SEQUENCE</scope>
    <source>
        <strain evidence="3">CCMP2084</strain>
    </source>
</reference>
<evidence type="ECO:0000256" key="1">
    <source>
        <dbReference type="SAM" id="MobiDB-lite"/>
    </source>
</evidence>
<evidence type="ECO:0000313" key="3">
    <source>
        <dbReference type="EMBL" id="CAD9816168.1"/>
    </source>
</evidence>
<keyword evidence="2" id="KW-0812">Transmembrane</keyword>
<feature type="transmembrane region" description="Helical" evidence="2">
    <location>
        <begin position="122"/>
        <end position="143"/>
    </location>
</feature>
<dbReference type="EMBL" id="HBHQ01012035">
    <property type="protein sequence ID" value="CAD9816168.1"/>
    <property type="molecule type" value="Transcribed_RNA"/>
</dbReference>
<sequence>MVRRRFSLVRHTTSFGNTNRGWVSVPVAFLLLSCQNGGISCLATGFVLASRIPRIPVQVSQGNYFTISSVGKGRRGRGYSSELNMALIPIPVETMGRLLSSGTLPTPAQYGAYWGRTSRETYAGLFESANVTVLGLFCAYFLSFILGQFVATLVSFVFAAWIILAPQLKAYQRNWKLRGGRDLVDPWSDYDDDIAPDKRGLYGAYYFGHVVHVAVVENPIATDEDEYDIRDFQDYTMEGDELEQLMGLPYQLRLRVCDCNGRELQVHARMSEEYLDISEGMPVACVLLSTSQDFVQLAGMTDMCIPDAECWVGDYPYLDRPLFERMLANDVDETLWDALQNEGRPQNDMVDYGDSAYNMGDDSGSAVFDPRTYGDDDDDENLSDFGQEWYDRDVVRTRGKR</sequence>
<evidence type="ECO:0000256" key="2">
    <source>
        <dbReference type="SAM" id="Phobius"/>
    </source>
</evidence>
<name>A0A7S2UEL7_9STRA</name>
<dbReference type="PROSITE" id="PS51257">
    <property type="entry name" value="PROKAR_LIPOPROTEIN"/>
    <property type="match status" value="1"/>
</dbReference>
<gene>
    <name evidence="3" type="ORF">ASEP1449_LOCUS8000</name>
</gene>
<keyword evidence="2" id="KW-1133">Transmembrane helix</keyword>
<organism evidence="3">
    <name type="scientific">Attheya septentrionalis</name>
    <dbReference type="NCBI Taxonomy" id="420275"/>
    <lineage>
        <taxon>Eukaryota</taxon>
        <taxon>Sar</taxon>
        <taxon>Stramenopiles</taxon>
        <taxon>Ochrophyta</taxon>
        <taxon>Bacillariophyta</taxon>
        <taxon>Coscinodiscophyceae</taxon>
        <taxon>Chaetocerotophycidae</taxon>
        <taxon>Chaetocerotales</taxon>
        <taxon>Attheyaceae</taxon>
        <taxon>Attheya</taxon>
    </lineage>
</organism>
<accession>A0A7S2UEL7</accession>
<feature type="transmembrane region" description="Helical" evidence="2">
    <location>
        <begin position="149"/>
        <end position="168"/>
    </location>
</feature>
<protein>
    <submittedName>
        <fullName evidence="3">Uncharacterized protein</fullName>
    </submittedName>
</protein>
<keyword evidence="2" id="KW-0472">Membrane</keyword>
<proteinExistence type="predicted"/>
<dbReference type="AlphaFoldDB" id="A0A7S2UEL7"/>